<dbReference type="GO" id="GO:0015036">
    <property type="term" value="F:disulfide oxidoreductase activity"/>
    <property type="evidence" value="ECO:0007669"/>
    <property type="project" value="UniProtKB-ARBA"/>
</dbReference>
<sequence>MSRLGLYIAVAVGGLALGAGLAWFTRPAPPPVGVEGASVGDPRPPFQHAALDGRQVHVDDFDDQLLLVNFWATWCAPCRREMPLLDQAQRTHGDQLTVLGIAIDDPGAVIEFLDSTPVSYPILVGSTDVVATQRAWGNAAGALPYTVLVDREGIIRWQHLGEVSEEELAEKLAAHGLSTPL</sequence>
<dbReference type="KEGG" id="wma:WM2015_358"/>
<dbReference type="InterPro" id="IPR036249">
    <property type="entry name" value="Thioredoxin-like_sf"/>
</dbReference>
<dbReference type="EMBL" id="CP012154">
    <property type="protein sequence ID" value="AKS40741.1"/>
    <property type="molecule type" value="Genomic_DNA"/>
</dbReference>
<dbReference type="AlphaFoldDB" id="A0A0K0XSZ6"/>
<dbReference type="InterPro" id="IPR050553">
    <property type="entry name" value="Thioredoxin_ResA/DsbE_sf"/>
</dbReference>
<dbReference type="SUPFAM" id="SSF52833">
    <property type="entry name" value="Thioredoxin-like"/>
    <property type="match status" value="1"/>
</dbReference>
<dbReference type="RefSeq" id="WP_049724430.1">
    <property type="nucleotide sequence ID" value="NZ_CP012154.1"/>
</dbReference>
<dbReference type="Proteomes" id="UP000066624">
    <property type="component" value="Chromosome"/>
</dbReference>
<evidence type="ECO:0000256" key="1">
    <source>
        <dbReference type="ARBA" id="ARBA00004196"/>
    </source>
</evidence>
<dbReference type="Pfam" id="PF00578">
    <property type="entry name" value="AhpC-TSA"/>
    <property type="match status" value="1"/>
</dbReference>
<dbReference type="OrthoDB" id="9788279at2"/>
<gene>
    <name evidence="5" type="ORF">WM2015_358</name>
</gene>
<dbReference type="PROSITE" id="PS00194">
    <property type="entry name" value="THIOREDOXIN_1"/>
    <property type="match status" value="1"/>
</dbReference>
<dbReference type="STRING" id="1579979.WM2015_358"/>
<evidence type="ECO:0000313" key="6">
    <source>
        <dbReference type="Proteomes" id="UP000066624"/>
    </source>
</evidence>
<evidence type="ECO:0000313" key="5">
    <source>
        <dbReference type="EMBL" id="AKS40741.1"/>
    </source>
</evidence>
<comment type="subcellular location">
    <subcellularLocation>
        <location evidence="1">Cell envelope</location>
    </subcellularLocation>
</comment>
<dbReference type="GO" id="GO:0017004">
    <property type="term" value="P:cytochrome complex assembly"/>
    <property type="evidence" value="ECO:0007669"/>
    <property type="project" value="UniProtKB-KW"/>
</dbReference>
<dbReference type="CDD" id="cd02966">
    <property type="entry name" value="TlpA_like_family"/>
    <property type="match status" value="1"/>
</dbReference>
<dbReference type="InterPro" id="IPR000866">
    <property type="entry name" value="AhpC/TSA"/>
</dbReference>
<keyword evidence="3" id="KW-1015">Disulfide bond</keyword>
<accession>A0A0K0XSZ6</accession>
<evidence type="ECO:0000256" key="4">
    <source>
        <dbReference type="ARBA" id="ARBA00023284"/>
    </source>
</evidence>
<dbReference type="GO" id="GO:0030313">
    <property type="term" value="C:cell envelope"/>
    <property type="evidence" value="ECO:0007669"/>
    <property type="project" value="UniProtKB-SubCell"/>
</dbReference>
<name>A0A0K0XSZ6_9GAMM</name>
<evidence type="ECO:0000256" key="3">
    <source>
        <dbReference type="ARBA" id="ARBA00023157"/>
    </source>
</evidence>
<keyword evidence="4" id="KW-0676">Redox-active center</keyword>
<proteinExistence type="predicted"/>
<dbReference type="GO" id="GO:0016209">
    <property type="term" value="F:antioxidant activity"/>
    <property type="evidence" value="ECO:0007669"/>
    <property type="project" value="InterPro"/>
</dbReference>
<dbReference type="InterPro" id="IPR013766">
    <property type="entry name" value="Thioredoxin_domain"/>
</dbReference>
<protein>
    <submittedName>
        <fullName evidence="5">Thioredoxin</fullName>
    </submittedName>
</protein>
<reference evidence="5 6" key="1">
    <citation type="submission" date="2015-07" db="EMBL/GenBank/DDBJ databases">
        <authorList>
            <person name="Noorani M."/>
        </authorList>
    </citation>
    <scope>NUCLEOTIDE SEQUENCE [LARGE SCALE GENOMIC DNA]</scope>
    <source>
        <strain evidence="5 6">KCTC 42284</strain>
    </source>
</reference>
<dbReference type="Gene3D" id="3.40.30.10">
    <property type="entry name" value="Glutaredoxin"/>
    <property type="match status" value="1"/>
</dbReference>
<dbReference type="InterPro" id="IPR017937">
    <property type="entry name" value="Thioredoxin_CS"/>
</dbReference>
<keyword evidence="2" id="KW-0201">Cytochrome c-type biogenesis</keyword>
<organism evidence="5 6">
    <name type="scientific">Wenzhouxiangella marina</name>
    <dbReference type="NCBI Taxonomy" id="1579979"/>
    <lineage>
        <taxon>Bacteria</taxon>
        <taxon>Pseudomonadati</taxon>
        <taxon>Pseudomonadota</taxon>
        <taxon>Gammaproteobacteria</taxon>
        <taxon>Chromatiales</taxon>
        <taxon>Wenzhouxiangellaceae</taxon>
        <taxon>Wenzhouxiangella</taxon>
    </lineage>
</organism>
<keyword evidence="6" id="KW-1185">Reference proteome</keyword>
<dbReference type="PANTHER" id="PTHR42852">
    <property type="entry name" value="THIOL:DISULFIDE INTERCHANGE PROTEIN DSBE"/>
    <property type="match status" value="1"/>
</dbReference>
<evidence type="ECO:0000256" key="2">
    <source>
        <dbReference type="ARBA" id="ARBA00022748"/>
    </source>
</evidence>
<dbReference type="PROSITE" id="PS51352">
    <property type="entry name" value="THIOREDOXIN_2"/>
    <property type="match status" value="1"/>
</dbReference>
<dbReference type="PANTHER" id="PTHR42852:SF6">
    <property type="entry name" value="THIOL:DISULFIDE INTERCHANGE PROTEIN DSBE"/>
    <property type="match status" value="1"/>
</dbReference>